<protein>
    <submittedName>
        <fullName evidence="5">ABC transporter</fullName>
    </submittedName>
</protein>
<dbReference type="PANTHER" id="PTHR24220">
    <property type="entry name" value="IMPORT ATP-BINDING PROTEIN"/>
    <property type="match status" value="1"/>
</dbReference>
<dbReference type="InterPro" id="IPR015854">
    <property type="entry name" value="ABC_transpr_LolD-like"/>
</dbReference>
<dbReference type="InterPro" id="IPR003439">
    <property type="entry name" value="ABC_transporter-like_ATP-bd"/>
</dbReference>
<dbReference type="InterPro" id="IPR017911">
    <property type="entry name" value="MacB-like_ATP-bd"/>
</dbReference>
<dbReference type="Proteomes" id="UP000502345">
    <property type="component" value="Chromosome"/>
</dbReference>
<dbReference type="FunFam" id="3.40.50.300:FF:000032">
    <property type="entry name" value="Export ABC transporter ATP-binding protein"/>
    <property type="match status" value="1"/>
</dbReference>
<name>A0A6G9CMS3_RHOER</name>
<dbReference type="CDD" id="cd03255">
    <property type="entry name" value="ABC_MJ0796_LolCDE_FtsE"/>
    <property type="match status" value="1"/>
</dbReference>
<dbReference type="PROSITE" id="PS50893">
    <property type="entry name" value="ABC_TRANSPORTER_2"/>
    <property type="match status" value="1"/>
</dbReference>
<evidence type="ECO:0000256" key="1">
    <source>
        <dbReference type="ARBA" id="ARBA00022448"/>
    </source>
</evidence>
<accession>A0A6G9CMS3</accession>
<feature type="domain" description="ABC transporter" evidence="4">
    <location>
        <begin position="61"/>
        <end position="281"/>
    </location>
</feature>
<evidence type="ECO:0000259" key="4">
    <source>
        <dbReference type="PROSITE" id="PS50893"/>
    </source>
</evidence>
<dbReference type="EMBL" id="CP050124">
    <property type="protein sequence ID" value="QIP38110.1"/>
    <property type="molecule type" value="Genomic_DNA"/>
</dbReference>
<dbReference type="Pfam" id="PF00005">
    <property type="entry name" value="ABC_tran"/>
    <property type="match status" value="1"/>
</dbReference>
<dbReference type="InterPro" id="IPR017871">
    <property type="entry name" value="ABC_transporter-like_CS"/>
</dbReference>
<dbReference type="GeneID" id="57489045"/>
<evidence type="ECO:0000313" key="6">
    <source>
        <dbReference type="Proteomes" id="UP000502345"/>
    </source>
</evidence>
<keyword evidence="2" id="KW-0547">Nucleotide-binding</keyword>
<dbReference type="GO" id="GO:0022857">
    <property type="term" value="F:transmembrane transporter activity"/>
    <property type="evidence" value="ECO:0007669"/>
    <property type="project" value="UniProtKB-ARBA"/>
</dbReference>
<dbReference type="Gene3D" id="3.40.50.300">
    <property type="entry name" value="P-loop containing nucleotide triphosphate hydrolases"/>
    <property type="match status" value="1"/>
</dbReference>
<dbReference type="PANTHER" id="PTHR24220:SF685">
    <property type="entry name" value="ABC TRANSPORTER RELATED"/>
    <property type="match status" value="1"/>
</dbReference>
<dbReference type="AlphaFoldDB" id="A0A6G9CMS3"/>
<dbReference type="GO" id="GO:0016887">
    <property type="term" value="F:ATP hydrolysis activity"/>
    <property type="evidence" value="ECO:0007669"/>
    <property type="project" value="InterPro"/>
</dbReference>
<sequence length="281" mass="29795">MWTAPDQVMSEIIVTTLTELGVRSSSGRTELSPKIVRWADVFARGSREGGIMNNAQAPAVLSVHALGKSYGDVPVLRGVSLEVRAGTATAIMGPSGSGKSTLLHCMSGIVKPDSGAILLSGRHIENLGENDRSRLRRESYGFVFQSGQLLPELPAIENVALPLVLNGLSIAEAKRTAHGFFAPLGLDGLQDRRPGQMSGGQSQRVAIARALVTKPAVLFADEPTGALDAQTSWEVMRVLRDSAQQIGSALVVVTHDAEVARWCDRTMMMQAGSLVGTQVAA</sequence>
<keyword evidence="1" id="KW-0813">Transport</keyword>
<dbReference type="GO" id="GO:0005524">
    <property type="term" value="F:ATP binding"/>
    <property type="evidence" value="ECO:0007669"/>
    <property type="project" value="UniProtKB-KW"/>
</dbReference>
<evidence type="ECO:0000313" key="5">
    <source>
        <dbReference type="EMBL" id="QIP38110.1"/>
    </source>
</evidence>
<dbReference type="SUPFAM" id="SSF52540">
    <property type="entry name" value="P-loop containing nucleoside triphosphate hydrolases"/>
    <property type="match status" value="1"/>
</dbReference>
<gene>
    <name evidence="5" type="ORF">G9444_0867</name>
</gene>
<evidence type="ECO:0000256" key="2">
    <source>
        <dbReference type="ARBA" id="ARBA00022741"/>
    </source>
</evidence>
<organism evidence="5 6">
    <name type="scientific">Rhodococcus erythropolis</name>
    <name type="common">Arthrobacter picolinophilus</name>
    <dbReference type="NCBI Taxonomy" id="1833"/>
    <lineage>
        <taxon>Bacteria</taxon>
        <taxon>Bacillati</taxon>
        <taxon>Actinomycetota</taxon>
        <taxon>Actinomycetes</taxon>
        <taxon>Mycobacteriales</taxon>
        <taxon>Nocardiaceae</taxon>
        <taxon>Rhodococcus</taxon>
        <taxon>Rhodococcus erythropolis group</taxon>
    </lineage>
</organism>
<evidence type="ECO:0000256" key="3">
    <source>
        <dbReference type="ARBA" id="ARBA00022840"/>
    </source>
</evidence>
<dbReference type="GO" id="GO:0098796">
    <property type="term" value="C:membrane protein complex"/>
    <property type="evidence" value="ECO:0007669"/>
    <property type="project" value="UniProtKB-ARBA"/>
</dbReference>
<dbReference type="SMART" id="SM00382">
    <property type="entry name" value="AAA"/>
    <property type="match status" value="1"/>
</dbReference>
<dbReference type="GO" id="GO:0005886">
    <property type="term" value="C:plasma membrane"/>
    <property type="evidence" value="ECO:0007669"/>
    <property type="project" value="TreeGrafter"/>
</dbReference>
<dbReference type="InterPro" id="IPR027417">
    <property type="entry name" value="P-loop_NTPase"/>
</dbReference>
<dbReference type="PROSITE" id="PS00211">
    <property type="entry name" value="ABC_TRANSPORTER_1"/>
    <property type="match status" value="1"/>
</dbReference>
<dbReference type="InterPro" id="IPR003593">
    <property type="entry name" value="AAA+_ATPase"/>
</dbReference>
<reference evidence="5 6" key="1">
    <citation type="submission" date="2020-03" db="EMBL/GenBank/DDBJ databases">
        <title>Screen low temperature-resistant strains for efficient degradation of petroleum hydrocarbons under the low temperature.</title>
        <authorList>
            <person name="Wang Y."/>
            <person name="Chen J."/>
        </authorList>
    </citation>
    <scope>NUCLEOTIDE SEQUENCE [LARGE SCALE GENOMIC DNA]</scope>
    <source>
        <strain evidence="5 6">KB1</strain>
    </source>
</reference>
<keyword evidence="3" id="KW-0067">ATP-binding</keyword>
<proteinExistence type="predicted"/>
<dbReference type="RefSeq" id="WP_029254452.1">
    <property type="nucleotide sequence ID" value="NZ_CP050124.1"/>
</dbReference>